<reference evidence="1" key="1">
    <citation type="submission" date="2019-08" db="EMBL/GenBank/DDBJ databases">
        <authorList>
            <person name="Kucharzyk K."/>
            <person name="Murdoch R.W."/>
            <person name="Higgins S."/>
            <person name="Loffler F."/>
        </authorList>
    </citation>
    <scope>NUCLEOTIDE SEQUENCE</scope>
</reference>
<comment type="caution">
    <text evidence="1">The sequence shown here is derived from an EMBL/GenBank/DDBJ whole genome shotgun (WGS) entry which is preliminary data.</text>
</comment>
<dbReference type="AlphaFoldDB" id="A0A645GSQ5"/>
<organism evidence="1">
    <name type="scientific">bioreactor metagenome</name>
    <dbReference type="NCBI Taxonomy" id="1076179"/>
    <lineage>
        <taxon>unclassified sequences</taxon>
        <taxon>metagenomes</taxon>
        <taxon>ecological metagenomes</taxon>
    </lineage>
</organism>
<proteinExistence type="predicted"/>
<dbReference type="EMBL" id="VSSQ01079836">
    <property type="protein sequence ID" value="MPN29246.1"/>
    <property type="molecule type" value="Genomic_DNA"/>
</dbReference>
<accession>A0A645GSQ5</accession>
<sequence length="67" mass="7590">MPQLVHQRKHIFQRVVIVQQHIRVKPIGAGRVRTGLLVVFGVNIDPPVLQCLLHALGIIRPQRRGCL</sequence>
<evidence type="ECO:0000313" key="1">
    <source>
        <dbReference type="EMBL" id="MPN29246.1"/>
    </source>
</evidence>
<name>A0A645GSQ5_9ZZZZ</name>
<gene>
    <name evidence="1" type="ORF">SDC9_176697</name>
</gene>
<protein>
    <submittedName>
        <fullName evidence="1">Uncharacterized protein</fullName>
    </submittedName>
</protein>